<dbReference type="Proteomes" id="UP000188324">
    <property type="component" value="Chromosome"/>
</dbReference>
<dbReference type="SUPFAM" id="SSF46785">
    <property type="entry name" value="Winged helix' DNA-binding domain"/>
    <property type="match status" value="1"/>
</dbReference>
<dbReference type="InterPro" id="IPR000600">
    <property type="entry name" value="ROK"/>
</dbReference>
<dbReference type="STRING" id="1610493.RPIT_08875"/>
<evidence type="ECO:0000313" key="2">
    <source>
        <dbReference type="EMBL" id="AQP44889.1"/>
    </source>
</evidence>
<proteinExistence type="inferred from homology"/>
<dbReference type="Gene3D" id="3.30.420.40">
    <property type="match status" value="2"/>
</dbReference>
<comment type="similarity">
    <text evidence="1">Belongs to the ROK (NagC/XylR) family.</text>
</comment>
<dbReference type="KEGG" id="tfl:RPIT_08875"/>
<accession>A0A1Q2CFJ7</accession>
<dbReference type="EMBL" id="CP019605">
    <property type="protein sequence ID" value="AQP44889.1"/>
    <property type="molecule type" value="Genomic_DNA"/>
</dbReference>
<dbReference type="InterPro" id="IPR036388">
    <property type="entry name" value="WH-like_DNA-bd_sf"/>
</dbReference>
<dbReference type="PANTHER" id="PTHR18964">
    <property type="entry name" value="ROK (REPRESSOR, ORF, KINASE) FAMILY"/>
    <property type="match status" value="1"/>
</dbReference>
<dbReference type="RefSeq" id="WP_077342407.1">
    <property type="nucleotide sequence ID" value="NZ_CP019605.1"/>
</dbReference>
<dbReference type="PANTHER" id="PTHR18964:SF149">
    <property type="entry name" value="BIFUNCTIONAL UDP-N-ACETYLGLUCOSAMINE 2-EPIMERASE_N-ACETYLMANNOSAMINE KINASE"/>
    <property type="match status" value="1"/>
</dbReference>
<dbReference type="InterPro" id="IPR043129">
    <property type="entry name" value="ATPase_NBD"/>
</dbReference>
<keyword evidence="3" id="KW-1185">Reference proteome</keyword>
<dbReference type="Gene3D" id="1.10.10.10">
    <property type="entry name" value="Winged helix-like DNA-binding domain superfamily/Winged helix DNA-binding domain"/>
    <property type="match status" value="1"/>
</dbReference>
<name>A0A1Q2CFJ7_9ACTN</name>
<protein>
    <submittedName>
        <fullName evidence="2">MarR family transcriptional regulator</fullName>
    </submittedName>
</protein>
<dbReference type="OrthoDB" id="3464494at2"/>
<dbReference type="AlphaFoldDB" id="A0A1Q2CFJ7"/>
<dbReference type="InterPro" id="IPR036390">
    <property type="entry name" value="WH_DNA-bd_sf"/>
</dbReference>
<gene>
    <name evidence="2" type="ORF">RPIT_08875</name>
</gene>
<evidence type="ECO:0000256" key="1">
    <source>
        <dbReference type="ARBA" id="ARBA00006479"/>
    </source>
</evidence>
<organism evidence="2 3">
    <name type="scientific">Tessaracoccus flavus</name>
    <dbReference type="NCBI Taxonomy" id="1610493"/>
    <lineage>
        <taxon>Bacteria</taxon>
        <taxon>Bacillati</taxon>
        <taxon>Actinomycetota</taxon>
        <taxon>Actinomycetes</taxon>
        <taxon>Propionibacteriales</taxon>
        <taxon>Propionibacteriaceae</taxon>
        <taxon>Tessaracoccus</taxon>
    </lineage>
</organism>
<dbReference type="SUPFAM" id="SSF53067">
    <property type="entry name" value="Actin-like ATPase domain"/>
    <property type="match status" value="1"/>
</dbReference>
<sequence>MLTDSEAALAEAVLLHGPITRQSLSSRLGLSAGSLTRLTKPFLARGLLVELKEAPDGLVGRPIKPLDIGRGLPFYAGVKITGDMVHSVATDVRANSLDNYDVTLQGHSPSTVVSAVAEAVAKLDVPRIAALGVSLGGSVSNGVVGRAPFLEWQDIPLQDMLEQALGMPVVLENDLVALAEAERWFGLGKDLPGFVIITIGAGIGYALAANNMVARSHDAGLGPAAHIPLSAAGPRCHEGHIGCAQAMLTDEFIAKAASTALGCAVDRDEAYALAQDEPAVRAVIEASGQALGRFIALAANLSLQSEVILAGEGIALFQLVEETVRATILDHRDPLASAVTLHVDDSGFGAWARGAAVVAIQSSLRRLDLR</sequence>
<evidence type="ECO:0000313" key="3">
    <source>
        <dbReference type="Proteomes" id="UP000188324"/>
    </source>
</evidence>
<reference evidence="2 3" key="1">
    <citation type="journal article" date="2016" name="Int. J. Syst. Evol. Microbiol.">
        <title>Tessaracoccus flavus sp. nov., isolated from the drainage system of a lindane-producing factory.</title>
        <authorList>
            <person name="Kumari R."/>
            <person name="Singh P."/>
            <person name="Schumann P."/>
            <person name="Lal R."/>
        </authorList>
    </citation>
    <scope>NUCLEOTIDE SEQUENCE [LARGE SCALE GENOMIC DNA]</scope>
    <source>
        <strain evidence="2 3">RP1T</strain>
    </source>
</reference>
<dbReference type="Pfam" id="PF00480">
    <property type="entry name" value="ROK"/>
    <property type="match status" value="1"/>
</dbReference>